<dbReference type="AlphaFoldDB" id="A0AAV4MQD7"/>
<accession>A0AAV4MQD7</accession>
<proteinExistence type="predicted"/>
<feature type="compositionally biased region" description="Low complexity" evidence="1">
    <location>
        <begin position="30"/>
        <end position="54"/>
    </location>
</feature>
<sequence>MAINQTFQRLVEDGNTEILTYITSNDDPVSWSQCSSRSSSPIDSSVSGSISSSIRLLKSKKRPRKTGIPSDFMAVESQPPTLAPADSCPSIADPPEKPSISRLAWSFGPALKKKN</sequence>
<protein>
    <submittedName>
        <fullName evidence="2">Kinesin-like protein KIF21A</fullName>
    </submittedName>
</protein>
<evidence type="ECO:0000313" key="3">
    <source>
        <dbReference type="Proteomes" id="UP001054945"/>
    </source>
</evidence>
<keyword evidence="3" id="KW-1185">Reference proteome</keyword>
<dbReference type="EMBL" id="BPLR01002524">
    <property type="protein sequence ID" value="GIX74752.1"/>
    <property type="molecule type" value="Genomic_DNA"/>
</dbReference>
<dbReference type="Proteomes" id="UP001054945">
    <property type="component" value="Unassembled WGS sequence"/>
</dbReference>
<evidence type="ECO:0000313" key="2">
    <source>
        <dbReference type="EMBL" id="GIX74752.1"/>
    </source>
</evidence>
<evidence type="ECO:0000256" key="1">
    <source>
        <dbReference type="SAM" id="MobiDB-lite"/>
    </source>
</evidence>
<organism evidence="2 3">
    <name type="scientific">Caerostris extrusa</name>
    <name type="common">Bark spider</name>
    <name type="synonym">Caerostris bankana</name>
    <dbReference type="NCBI Taxonomy" id="172846"/>
    <lineage>
        <taxon>Eukaryota</taxon>
        <taxon>Metazoa</taxon>
        <taxon>Ecdysozoa</taxon>
        <taxon>Arthropoda</taxon>
        <taxon>Chelicerata</taxon>
        <taxon>Arachnida</taxon>
        <taxon>Araneae</taxon>
        <taxon>Araneomorphae</taxon>
        <taxon>Entelegynae</taxon>
        <taxon>Araneoidea</taxon>
        <taxon>Araneidae</taxon>
        <taxon>Caerostris</taxon>
    </lineage>
</organism>
<gene>
    <name evidence="2" type="primary">Kif21a_2</name>
    <name evidence="2" type="ORF">CEXT_566811</name>
</gene>
<name>A0AAV4MQD7_CAEEX</name>
<comment type="caution">
    <text evidence="2">The sequence shown here is derived from an EMBL/GenBank/DDBJ whole genome shotgun (WGS) entry which is preliminary data.</text>
</comment>
<feature type="region of interest" description="Disordered" evidence="1">
    <location>
        <begin position="27"/>
        <end position="115"/>
    </location>
</feature>
<reference evidence="2 3" key="1">
    <citation type="submission" date="2021-06" db="EMBL/GenBank/DDBJ databases">
        <title>Caerostris extrusa draft genome.</title>
        <authorList>
            <person name="Kono N."/>
            <person name="Arakawa K."/>
        </authorList>
    </citation>
    <scope>NUCLEOTIDE SEQUENCE [LARGE SCALE GENOMIC DNA]</scope>
</reference>